<sequence>MPSWHTIVLNSAIYLADGAAWHSYSVFMKIHRFIQRQKVTLITGYTKIVFQADWTPRWSICLCCICKIIPDAGRFCRVR</sequence>
<dbReference type="GeneID" id="37205857"/>
<dbReference type="OrthoDB" id="10435414at2759"/>
<proteinExistence type="predicted"/>
<keyword evidence="2" id="KW-1185">Reference proteome</keyword>
<accession>A0A319BS00</accession>
<protein>
    <submittedName>
        <fullName evidence="1">Uncharacterized protein</fullName>
    </submittedName>
</protein>
<dbReference type="Proteomes" id="UP000248405">
    <property type="component" value="Unassembled WGS sequence"/>
</dbReference>
<reference evidence="1" key="1">
    <citation type="submission" date="2016-12" db="EMBL/GenBank/DDBJ databases">
        <title>The genomes of Aspergillus section Nigri reveals drivers in fungal speciation.</title>
        <authorList>
            <consortium name="DOE Joint Genome Institute"/>
            <person name="Vesth T.C."/>
            <person name="Nybo J."/>
            <person name="Theobald S."/>
            <person name="Brandl J."/>
            <person name="Frisvad J.C."/>
            <person name="Nielsen K.F."/>
            <person name="Lyhne E.K."/>
            <person name="Kogle M.E."/>
            <person name="Kuo A."/>
            <person name="Riley R."/>
            <person name="Clum A."/>
            <person name="Nolan M."/>
            <person name="Lipzen A."/>
            <person name="Salamov A."/>
            <person name="Henrissat B."/>
            <person name="Wiebenga A."/>
            <person name="De Vries R.P."/>
            <person name="Grigoriev I.V."/>
            <person name="Mortensen U.H."/>
            <person name="Andersen M.R."/>
            <person name="Baker S.E."/>
        </authorList>
    </citation>
    <scope>NUCLEOTIDE SEQUENCE [LARGE SCALE GENOMIC DNA]</scope>
    <source>
        <strain evidence="1">CBS 113365</strain>
    </source>
</reference>
<gene>
    <name evidence="1" type="ORF">BO88DRAFT_110194</name>
</gene>
<dbReference type="RefSeq" id="XP_025567784.1">
    <property type="nucleotide sequence ID" value="XM_025701265.1"/>
</dbReference>
<name>A0A319BS00_ASPVC</name>
<organism evidence="1 2">
    <name type="scientific">Aspergillus vadensis (strain CBS 113365 / IMI 142717 / IBT 24658)</name>
    <dbReference type="NCBI Taxonomy" id="1448311"/>
    <lineage>
        <taxon>Eukaryota</taxon>
        <taxon>Fungi</taxon>
        <taxon>Dikarya</taxon>
        <taxon>Ascomycota</taxon>
        <taxon>Pezizomycotina</taxon>
        <taxon>Eurotiomycetes</taxon>
        <taxon>Eurotiomycetidae</taxon>
        <taxon>Eurotiales</taxon>
        <taxon>Aspergillaceae</taxon>
        <taxon>Aspergillus</taxon>
        <taxon>Aspergillus subgen. Circumdati</taxon>
    </lineage>
</organism>
<dbReference type="EMBL" id="KZ821615">
    <property type="protein sequence ID" value="PYH73990.1"/>
    <property type="molecule type" value="Genomic_DNA"/>
</dbReference>
<evidence type="ECO:0000313" key="1">
    <source>
        <dbReference type="EMBL" id="PYH73990.1"/>
    </source>
</evidence>
<evidence type="ECO:0000313" key="2">
    <source>
        <dbReference type="Proteomes" id="UP000248405"/>
    </source>
</evidence>
<dbReference type="AlphaFoldDB" id="A0A319BS00"/>